<dbReference type="PROSITE" id="PS51186">
    <property type="entry name" value="GNAT"/>
    <property type="match status" value="1"/>
</dbReference>
<dbReference type="RefSeq" id="WP_151134141.1">
    <property type="nucleotide sequence ID" value="NZ_CP043311.1"/>
</dbReference>
<name>A0A5J6QNX7_9GAMM</name>
<evidence type="ECO:0000259" key="1">
    <source>
        <dbReference type="PROSITE" id="PS51186"/>
    </source>
</evidence>
<dbReference type="SUPFAM" id="SSF55729">
    <property type="entry name" value="Acyl-CoA N-acyltransferases (Nat)"/>
    <property type="match status" value="1"/>
</dbReference>
<dbReference type="AlphaFoldDB" id="A0A5J6QNX7"/>
<dbReference type="EMBL" id="CP043311">
    <property type="protein sequence ID" value="QEY63495.1"/>
    <property type="molecule type" value="Genomic_DNA"/>
</dbReference>
<dbReference type="Proteomes" id="UP000327179">
    <property type="component" value="Chromosome"/>
</dbReference>
<dbReference type="GO" id="GO:0016747">
    <property type="term" value="F:acyltransferase activity, transferring groups other than amino-acyl groups"/>
    <property type="evidence" value="ECO:0007669"/>
    <property type="project" value="InterPro"/>
</dbReference>
<evidence type="ECO:0000313" key="3">
    <source>
        <dbReference type="Proteomes" id="UP000327179"/>
    </source>
</evidence>
<gene>
    <name evidence="2" type="ORF">FXN65_16045</name>
</gene>
<proteinExistence type="predicted"/>
<protein>
    <submittedName>
        <fullName evidence="2">N-acetyltransferase</fullName>
    </submittedName>
</protein>
<dbReference type="InterPro" id="IPR016181">
    <property type="entry name" value="Acyl_CoA_acyltransferase"/>
</dbReference>
<keyword evidence="2" id="KW-0808">Transferase</keyword>
<accession>A0A5J6QNX7</accession>
<dbReference type="CDD" id="cd04301">
    <property type="entry name" value="NAT_SF"/>
    <property type="match status" value="1"/>
</dbReference>
<dbReference type="KEGG" id="plal:FXN65_16045"/>
<reference evidence="2 3" key="1">
    <citation type="submission" date="2019-08" db="EMBL/GenBank/DDBJ databases">
        <title>Whole-genome Sequencing of e-waste polymer degrading bacterium Pseudomonas sp. strain PE08.</title>
        <authorList>
            <person name="Kirdat K."/>
            <person name="Debbarma P."/>
            <person name="Narawade N."/>
            <person name="Suyal D."/>
            <person name="Thorat V."/>
            <person name="Shouche Y."/>
            <person name="Goel R."/>
            <person name="Yadav A."/>
        </authorList>
    </citation>
    <scope>NUCLEOTIDE SEQUENCE [LARGE SCALE GENOMIC DNA]</scope>
    <source>
        <strain evidence="2 3">PE08</strain>
    </source>
</reference>
<dbReference type="InterPro" id="IPR000182">
    <property type="entry name" value="GNAT_dom"/>
</dbReference>
<feature type="domain" description="N-acetyltransferase" evidence="1">
    <location>
        <begin position="3"/>
        <end position="146"/>
    </location>
</feature>
<sequence length="168" mass="17936">MNISVRNERVDDIETISRLTEAAFRSEGHSSHTEQFIVNALRRSGGLTISLVAEEGDAIVGHVAISPVTLSSGAMGWYGLGPISVWPERHGQGIGSALMRAALAELQRLGGAGCVLLGDPGYYQRFGFDVRPGLELPGVPPEYFQALSFGGEFPTGSVSYHKAFDATE</sequence>
<evidence type="ECO:0000313" key="2">
    <source>
        <dbReference type="EMBL" id="QEY63495.1"/>
    </source>
</evidence>
<dbReference type="Pfam" id="PF13527">
    <property type="entry name" value="Acetyltransf_9"/>
    <property type="match status" value="1"/>
</dbReference>
<organism evidence="2 3">
    <name type="scientific">Metapseudomonas lalkuanensis</name>
    <dbReference type="NCBI Taxonomy" id="2604832"/>
    <lineage>
        <taxon>Bacteria</taxon>
        <taxon>Pseudomonadati</taxon>
        <taxon>Pseudomonadota</taxon>
        <taxon>Gammaproteobacteria</taxon>
        <taxon>Pseudomonadales</taxon>
        <taxon>Pseudomonadaceae</taxon>
        <taxon>Metapseudomonas</taxon>
    </lineage>
</organism>
<keyword evidence="3" id="KW-1185">Reference proteome</keyword>
<dbReference type="Gene3D" id="3.40.630.30">
    <property type="match status" value="1"/>
</dbReference>